<keyword evidence="2" id="KW-1185">Reference proteome</keyword>
<evidence type="ECO:0000313" key="2">
    <source>
        <dbReference type="Proteomes" id="UP000765509"/>
    </source>
</evidence>
<name>A0A9Q3E3C6_9BASI</name>
<gene>
    <name evidence="1" type="ORF">O181_053799</name>
</gene>
<sequence>MEPKTPRRHTEESFIDIHPKTSSLKIILDKVKHHAKQSINDALDYAKQKWNKSNKVPDFKVGDLALVLTSSFNNIKGSMKLTDSYVGPFFIVALH</sequence>
<accession>A0A9Q3E3C6</accession>
<organism evidence="1 2">
    <name type="scientific">Austropuccinia psidii MF-1</name>
    <dbReference type="NCBI Taxonomy" id="1389203"/>
    <lineage>
        <taxon>Eukaryota</taxon>
        <taxon>Fungi</taxon>
        <taxon>Dikarya</taxon>
        <taxon>Basidiomycota</taxon>
        <taxon>Pucciniomycotina</taxon>
        <taxon>Pucciniomycetes</taxon>
        <taxon>Pucciniales</taxon>
        <taxon>Sphaerophragmiaceae</taxon>
        <taxon>Austropuccinia</taxon>
    </lineage>
</organism>
<proteinExistence type="predicted"/>
<comment type="caution">
    <text evidence="1">The sequence shown here is derived from an EMBL/GenBank/DDBJ whole genome shotgun (WGS) entry which is preliminary data.</text>
</comment>
<reference evidence="1" key="1">
    <citation type="submission" date="2021-03" db="EMBL/GenBank/DDBJ databases">
        <title>Draft genome sequence of rust myrtle Austropuccinia psidii MF-1, a brazilian biotype.</title>
        <authorList>
            <person name="Quecine M.C."/>
            <person name="Pachon D.M.R."/>
            <person name="Bonatelli M.L."/>
            <person name="Correr F.H."/>
            <person name="Franceschini L.M."/>
            <person name="Leite T.F."/>
            <person name="Margarido G.R.A."/>
            <person name="Almeida C.A."/>
            <person name="Ferrarezi J.A."/>
            <person name="Labate C.A."/>
        </authorList>
    </citation>
    <scope>NUCLEOTIDE SEQUENCE</scope>
    <source>
        <strain evidence="1">MF-1</strain>
    </source>
</reference>
<dbReference type="EMBL" id="AVOT02023810">
    <property type="protein sequence ID" value="MBW0514084.1"/>
    <property type="molecule type" value="Genomic_DNA"/>
</dbReference>
<dbReference type="AlphaFoldDB" id="A0A9Q3E3C6"/>
<dbReference type="Proteomes" id="UP000765509">
    <property type="component" value="Unassembled WGS sequence"/>
</dbReference>
<evidence type="ECO:0000313" key="1">
    <source>
        <dbReference type="EMBL" id="MBW0514084.1"/>
    </source>
</evidence>
<protein>
    <submittedName>
        <fullName evidence="1">Uncharacterized protein</fullName>
    </submittedName>
</protein>